<dbReference type="AlphaFoldDB" id="A0A9N8VB38"/>
<evidence type="ECO:0000313" key="1">
    <source>
        <dbReference type="EMBL" id="CAG8444917.1"/>
    </source>
</evidence>
<sequence length="60" mass="6788">MSISQVNSEDITTATTINLGDDDKISEEGNKESKLEISFKIFIKLAYETFIPTKQYKEIA</sequence>
<dbReference type="EMBL" id="CAJVPK010000082">
    <property type="protein sequence ID" value="CAG8444917.1"/>
    <property type="molecule type" value="Genomic_DNA"/>
</dbReference>
<evidence type="ECO:0000313" key="2">
    <source>
        <dbReference type="Proteomes" id="UP000789706"/>
    </source>
</evidence>
<reference evidence="1" key="1">
    <citation type="submission" date="2021-06" db="EMBL/GenBank/DDBJ databases">
        <authorList>
            <person name="Kallberg Y."/>
            <person name="Tangrot J."/>
            <person name="Rosling A."/>
        </authorList>
    </citation>
    <scope>NUCLEOTIDE SEQUENCE</scope>
    <source>
        <strain evidence="1">AZ414A</strain>
    </source>
</reference>
<proteinExistence type="predicted"/>
<organism evidence="1 2">
    <name type="scientific">Diversispora eburnea</name>
    <dbReference type="NCBI Taxonomy" id="1213867"/>
    <lineage>
        <taxon>Eukaryota</taxon>
        <taxon>Fungi</taxon>
        <taxon>Fungi incertae sedis</taxon>
        <taxon>Mucoromycota</taxon>
        <taxon>Glomeromycotina</taxon>
        <taxon>Glomeromycetes</taxon>
        <taxon>Diversisporales</taxon>
        <taxon>Diversisporaceae</taxon>
        <taxon>Diversispora</taxon>
    </lineage>
</organism>
<keyword evidence="2" id="KW-1185">Reference proteome</keyword>
<gene>
    <name evidence="1" type="ORF">DEBURN_LOCUS1726</name>
</gene>
<name>A0A9N8VB38_9GLOM</name>
<accession>A0A9N8VB38</accession>
<dbReference type="Proteomes" id="UP000789706">
    <property type="component" value="Unassembled WGS sequence"/>
</dbReference>
<protein>
    <submittedName>
        <fullName evidence="1">389_t:CDS:1</fullName>
    </submittedName>
</protein>
<comment type="caution">
    <text evidence="1">The sequence shown here is derived from an EMBL/GenBank/DDBJ whole genome shotgun (WGS) entry which is preliminary data.</text>
</comment>